<keyword evidence="3 5" id="KW-0697">Rotamase</keyword>
<evidence type="ECO:0000256" key="1">
    <source>
        <dbReference type="ARBA" id="ARBA00000971"/>
    </source>
</evidence>
<dbReference type="GO" id="GO:0003755">
    <property type="term" value="F:peptidyl-prolyl cis-trans isomerase activity"/>
    <property type="evidence" value="ECO:0007669"/>
    <property type="project" value="UniProtKB-UniRule"/>
</dbReference>
<evidence type="ECO:0000256" key="7">
    <source>
        <dbReference type="SAM" id="SignalP"/>
    </source>
</evidence>
<accession>A0A1H8E4B9</accession>
<evidence type="ECO:0000313" key="10">
    <source>
        <dbReference type="Proteomes" id="UP000198942"/>
    </source>
</evidence>
<evidence type="ECO:0000313" key="9">
    <source>
        <dbReference type="EMBL" id="SEN13638.1"/>
    </source>
</evidence>
<name>A0A1H8E4B9_9SPHI</name>
<reference evidence="10" key="1">
    <citation type="submission" date="2016-10" db="EMBL/GenBank/DDBJ databases">
        <authorList>
            <person name="Varghese N."/>
            <person name="Submissions S."/>
        </authorList>
    </citation>
    <scope>NUCLEOTIDE SEQUENCE [LARGE SCALE GENOMIC DNA]</scope>
    <source>
        <strain evidence="10">Gh-48</strain>
    </source>
</reference>
<dbReference type="PROSITE" id="PS50059">
    <property type="entry name" value="FKBP_PPIASE"/>
    <property type="match status" value="1"/>
</dbReference>
<dbReference type="Proteomes" id="UP000198942">
    <property type="component" value="Unassembled WGS sequence"/>
</dbReference>
<organism evidence="9 10">
    <name type="scientific">Mucilaginibacter gossypiicola</name>
    <dbReference type="NCBI Taxonomy" id="551995"/>
    <lineage>
        <taxon>Bacteria</taxon>
        <taxon>Pseudomonadati</taxon>
        <taxon>Bacteroidota</taxon>
        <taxon>Sphingobacteriia</taxon>
        <taxon>Sphingobacteriales</taxon>
        <taxon>Sphingobacteriaceae</taxon>
        <taxon>Mucilaginibacter</taxon>
    </lineage>
</organism>
<protein>
    <recommendedName>
        <fullName evidence="6">Peptidyl-prolyl cis-trans isomerase</fullName>
        <ecNumber evidence="6">5.2.1.8</ecNumber>
    </recommendedName>
</protein>
<sequence>MRKTLLLLLFAPLLILSACFKDKSPDPQQNVLNEDGNIKIYLAAHPEISATKDTSGLYYQVIAPGTGTHAGPNATVTIDYSGQLLSGVSINGQTDYSNKLNVLLTGWQIAIPMIAAGGEILLIAPSRLAYGVYGTSQIPPNSIVIFDIKLKKIDQ</sequence>
<evidence type="ECO:0000256" key="2">
    <source>
        <dbReference type="ARBA" id="ARBA00006577"/>
    </source>
</evidence>
<dbReference type="STRING" id="551995.SAMN05192574_102557"/>
<evidence type="ECO:0000256" key="3">
    <source>
        <dbReference type="ARBA" id="ARBA00023110"/>
    </source>
</evidence>
<comment type="similarity">
    <text evidence="2 6">Belongs to the FKBP-type PPIase family.</text>
</comment>
<dbReference type="OrthoDB" id="669809at2"/>
<keyword evidence="7" id="KW-0732">Signal</keyword>
<dbReference type="PANTHER" id="PTHR43811:SF19">
    <property type="entry name" value="39 KDA FK506-BINDING NUCLEAR PROTEIN"/>
    <property type="match status" value="1"/>
</dbReference>
<keyword evidence="10" id="KW-1185">Reference proteome</keyword>
<comment type="catalytic activity">
    <reaction evidence="1 5 6">
        <text>[protein]-peptidylproline (omega=180) = [protein]-peptidylproline (omega=0)</text>
        <dbReference type="Rhea" id="RHEA:16237"/>
        <dbReference type="Rhea" id="RHEA-COMP:10747"/>
        <dbReference type="Rhea" id="RHEA-COMP:10748"/>
        <dbReference type="ChEBI" id="CHEBI:83833"/>
        <dbReference type="ChEBI" id="CHEBI:83834"/>
        <dbReference type="EC" id="5.2.1.8"/>
    </reaction>
</comment>
<dbReference type="Pfam" id="PF00254">
    <property type="entry name" value="FKBP_C"/>
    <property type="match status" value="1"/>
</dbReference>
<dbReference type="PROSITE" id="PS51257">
    <property type="entry name" value="PROKAR_LIPOPROTEIN"/>
    <property type="match status" value="1"/>
</dbReference>
<keyword evidence="4 5" id="KW-0413">Isomerase</keyword>
<dbReference type="SUPFAM" id="SSF54534">
    <property type="entry name" value="FKBP-like"/>
    <property type="match status" value="1"/>
</dbReference>
<dbReference type="AlphaFoldDB" id="A0A1H8E4B9"/>
<feature type="signal peptide" evidence="7">
    <location>
        <begin position="1"/>
        <end position="20"/>
    </location>
</feature>
<evidence type="ECO:0000259" key="8">
    <source>
        <dbReference type="PROSITE" id="PS50059"/>
    </source>
</evidence>
<proteinExistence type="inferred from homology"/>
<evidence type="ECO:0000256" key="5">
    <source>
        <dbReference type="PROSITE-ProRule" id="PRU00277"/>
    </source>
</evidence>
<gene>
    <name evidence="9" type="ORF">SAMN05192574_102557</name>
</gene>
<dbReference type="Gene3D" id="3.10.50.40">
    <property type="match status" value="1"/>
</dbReference>
<evidence type="ECO:0000256" key="4">
    <source>
        <dbReference type="ARBA" id="ARBA00023235"/>
    </source>
</evidence>
<evidence type="ECO:0000256" key="6">
    <source>
        <dbReference type="RuleBase" id="RU003915"/>
    </source>
</evidence>
<dbReference type="InterPro" id="IPR046357">
    <property type="entry name" value="PPIase_dom_sf"/>
</dbReference>
<feature type="domain" description="PPIase FKBP-type" evidence="8">
    <location>
        <begin position="73"/>
        <end position="154"/>
    </location>
</feature>
<dbReference type="EMBL" id="FOCL01000002">
    <property type="protein sequence ID" value="SEN13638.1"/>
    <property type="molecule type" value="Genomic_DNA"/>
</dbReference>
<dbReference type="RefSeq" id="WP_091209840.1">
    <property type="nucleotide sequence ID" value="NZ_FOCL01000002.1"/>
</dbReference>
<feature type="chain" id="PRO_5011485935" description="Peptidyl-prolyl cis-trans isomerase" evidence="7">
    <location>
        <begin position="21"/>
        <end position="155"/>
    </location>
</feature>
<dbReference type="InterPro" id="IPR001179">
    <property type="entry name" value="PPIase_FKBP_dom"/>
</dbReference>
<dbReference type="EC" id="5.2.1.8" evidence="6"/>
<dbReference type="PANTHER" id="PTHR43811">
    <property type="entry name" value="FKBP-TYPE PEPTIDYL-PROLYL CIS-TRANS ISOMERASE FKPA"/>
    <property type="match status" value="1"/>
</dbReference>